<evidence type="ECO:0000313" key="2">
    <source>
        <dbReference type="EMBL" id="RMA82542.1"/>
    </source>
</evidence>
<dbReference type="SMART" id="SM00464">
    <property type="entry name" value="LON"/>
    <property type="match status" value="1"/>
</dbReference>
<name>A0A3M0AUA7_9GAMM</name>
<feature type="domain" description="Lon N-terminal" evidence="1">
    <location>
        <begin position="4"/>
        <end position="206"/>
    </location>
</feature>
<dbReference type="Pfam" id="PF02190">
    <property type="entry name" value="LON_substr_bdg"/>
    <property type="match status" value="1"/>
</dbReference>
<dbReference type="PROSITE" id="PS51787">
    <property type="entry name" value="LON_N"/>
    <property type="match status" value="1"/>
</dbReference>
<dbReference type="Gene3D" id="2.30.130.40">
    <property type="entry name" value="LON domain-like"/>
    <property type="match status" value="1"/>
</dbReference>
<protein>
    <recommendedName>
        <fullName evidence="1">Lon N-terminal domain-containing protein</fullName>
    </recommendedName>
</protein>
<reference evidence="2 3" key="1">
    <citation type="submission" date="2018-10" db="EMBL/GenBank/DDBJ databases">
        <title>Genomic Encyclopedia of Type Strains, Phase IV (KMG-IV): sequencing the most valuable type-strain genomes for metagenomic binning, comparative biology and taxonomic classification.</title>
        <authorList>
            <person name="Goeker M."/>
        </authorList>
    </citation>
    <scope>NUCLEOTIDE SEQUENCE [LARGE SCALE GENOMIC DNA]</scope>
    <source>
        <strain evidence="2 3">DSM 25080</strain>
    </source>
</reference>
<dbReference type="SUPFAM" id="SSF88697">
    <property type="entry name" value="PUA domain-like"/>
    <property type="match status" value="1"/>
</dbReference>
<evidence type="ECO:0000259" key="1">
    <source>
        <dbReference type="PROSITE" id="PS51787"/>
    </source>
</evidence>
<dbReference type="PANTHER" id="PTHR46732">
    <property type="entry name" value="ATP-DEPENDENT PROTEASE LA (LON) DOMAIN PROTEIN"/>
    <property type="match status" value="1"/>
</dbReference>
<dbReference type="RefSeq" id="WP_121875866.1">
    <property type="nucleotide sequence ID" value="NZ_REFJ01000001.1"/>
</dbReference>
<dbReference type="OrthoDB" id="8558970at2"/>
<evidence type="ECO:0000313" key="3">
    <source>
        <dbReference type="Proteomes" id="UP000267187"/>
    </source>
</evidence>
<proteinExistence type="predicted"/>
<accession>A0A3M0AUA7</accession>
<dbReference type="EMBL" id="REFJ01000001">
    <property type="protein sequence ID" value="RMA82542.1"/>
    <property type="molecule type" value="Genomic_DNA"/>
</dbReference>
<dbReference type="InterPro" id="IPR015947">
    <property type="entry name" value="PUA-like_sf"/>
</dbReference>
<dbReference type="Proteomes" id="UP000267187">
    <property type="component" value="Unassembled WGS sequence"/>
</dbReference>
<gene>
    <name evidence="2" type="ORF">DFR27_0492</name>
</gene>
<organism evidence="2 3">
    <name type="scientific">Umboniibacter marinipuniceus</name>
    <dbReference type="NCBI Taxonomy" id="569599"/>
    <lineage>
        <taxon>Bacteria</taxon>
        <taxon>Pseudomonadati</taxon>
        <taxon>Pseudomonadota</taxon>
        <taxon>Gammaproteobacteria</taxon>
        <taxon>Cellvibrionales</taxon>
        <taxon>Cellvibrionaceae</taxon>
        <taxon>Umboniibacter</taxon>
    </lineage>
</organism>
<sequence length="206" mass="23633">MSVLALFPIPGQVTLPNSLYPLHVFEPRYRKMIIDCVENNVPVAVSHTKRALRSSRIPVGPKANQSTFEPCNVFSGGQVQILQTFDDGRMMVVVDCSKRYRLINVQQEIPYRLVHCEELEDDPFDESEAERLKARLVARLSERFGDELHLREVLNTTEWQAKSASDASFDLFQFFQLEPDYLQLALELPSPIQRLALLDDILDRIS</sequence>
<dbReference type="InterPro" id="IPR046336">
    <property type="entry name" value="Lon_prtase_N_sf"/>
</dbReference>
<dbReference type="InterPro" id="IPR003111">
    <property type="entry name" value="Lon_prtase_N"/>
</dbReference>
<dbReference type="AlphaFoldDB" id="A0A3M0AUA7"/>
<comment type="caution">
    <text evidence="2">The sequence shown here is derived from an EMBL/GenBank/DDBJ whole genome shotgun (WGS) entry which is preliminary data.</text>
</comment>
<keyword evidence="3" id="KW-1185">Reference proteome</keyword>
<dbReference type="PANTHER" id="PTHR46732:SF8">
    <property type="entry name" value="ATP-DEPENDENT PROTEASE LA (LON) DOMAIN PROTEIN"/>
    <property type="match status" value="1"/>
</dbReference>